<dbReference type="EMBL" id="EQ973883">
    <property type="protein sequence ID" value="EEF40568.1"/>
    <property type="molecule type" value="Genomic_DNA"/>
</dbReference>
<evidence type="ECO:0000313" key="9">
    <source>
        <dbReference type="EMBL" id="EEF40568.1"/>
    </source>
</evidence>
<keyword evidence="4" id="KW-0378">Hydrolase</keyword>
<dbReference type="InterPro" id="IPR011713">
    <property type="entry name" value="Leu-rich_rpt_3"/>
</dbReference>
<dbReference type="InterPro" id="IPR000157">
    <property type="entry name" value="TIR_dom"/>
</dbReference>
<keyword evidence="6" id="KW-0520">NAD</keyword>
<evidence type="ECO:0000259" key="8">
    <source>
        <dbReference type="PROSITE" id="PS50104"/>
    </source>
</evidence>
<dbReference type="PROSITE" id="PS50104">
    <property type="entry name" value="TIR"/>
    <property type="match status" value="1"/>
</dbReference>
<feature type="domain" description="TIR" evidence="8">
    <location>
        <begin position="9"/>
        <end position="175"/>
    </location>
</feature>
<dbReference type="GO" id="GO:0061809">
    <property type="term" value="F:NAD+ nucleosidase activity, cyclic ADP-ribose generating"/>
    <property type="evidence" value="ECO:0007669"/>
    <property type="project" value="UniProtKB-EC"/>
</dbReference>
<dbReference type="SUPFAM" id="SSF52540">
    <property type="entry name" value="P-loop containing nucleoside triphosphate hydrolases"/>
    <property type="match status" value="1"/>
</dbReference>
<dbReference type="Gene3D" id="3.40.50.10140">
    <property type="entry name" value="Toll/interleukin-1 receptor homology (TIR) domain"/>
    <property type="match status" value="1"/>
</dbReference>
<sequence length="876" mass="100274">MAPLATSEKKYDVFLSFRGEDTRDNFTSHLYSALNKKKIFTFMDKEIKRGEEISPSIAKAIKGSKLSVIIFSEKYAFSKWCLDELTKILECKKMNGQIVIPVFYRVDPVHVRNQRGSFACAFAKHEETLKERMEKVESWRSALNEAGSISGWNSLVARPESKLIEEIVKDISKKLNQTSPSHSIGLVGIDSRLEQIESMLCLDMSDVRIIGVWGMGGIGKTTLAGAIFDQISAQYESSYFLGNVREQLKRCLLAELREKLFSKILEEKNLDTRTPNLGNTFLKDRLSRKKILVVLDDVDSTMQLQELLPGQHDLFGPGSRIIVTSRDKQVLKNVVDEIYKVEGLNQHEALQLFSLNAFKKNSPTNDRVEISTRVADYAKGNPLALRVLGCALFDKSKEDWESALEKLRNVPNGEIQKVLRFSYDGLDREERNIFLDIACFFRGEDRNYATKILDGCYSSVGFIISTLIDKSLVSVYRSKLEMHDLLQETGWSIVREEPELEKRSRLWNPKDVYYVLTKKKGTKAIEGISLDLSTTREMHLECDAFAGMDHLRILKFYTSNSSIGCKHKMHLPGCGLQSLSDELRYLQWHKFPSRSLPPKFCAENLVVLDLPHSNIEQLWKGVQLEYCKKLVSLPSCMHKLSQLRSIYLSYCKSLRELPELPKSLKVLEAYDCRSMENFSSSSKCNFKNLCFTNCFKLDQKACSEINANAESTVQLLTTKYRECQDQVRILFQGSEIPECFNDQKVGFSVSMQLPSNWHQFEGIAFCIVFASEDPSIDCRISRFRCEGQFKTNVNEQEDITCNWECFIDDLHLHESDQVLLWYDPFIIKALQGGGGGASQEEDLFNKYSTASFQFYPQRWKKLQKHCKVKKCGVLLL</sequence>
<dbReference type="PRINTS" id="PR00364">
    <property type="entry name" value="DISEASERSIST"/>
</dbReference>
<dbReference type="GO" id="GO:0043531">
    <property type="term" value="F:ADP binding"/>
    <property type="evidence" value="ECO:0007669"/>
    <property type="project" value="InterPro"/>
</dbReference>
<evidence type="ECO:0000256" key="4">
    <source>
        <dbReference type="ARBA" id="ARBA00022801"/>
    </source>
</evidence>
<evidence type="ECO:0000313" key="10">
    <source>
        <dbReference type="Proteomes" id="UP000008311"/>
    </source>
</evidence>
<dbReference type="Pfam" id="PF07725">
    <property type="entry name" value="LRR_3"/>
    <property type="match status" value="1"/>
</dbReference>
<dbReference type="Pfam" id="PF23282">
    <property type="entry name" value="WHD_ROQ1"/>
    <property type="match status" value="1"/>
</dbReference>
<dbReference type="PANTHER" id="PTHR11017">
    <property type="entry name" value="LEUCINE-RICH REPEAT-CONTAINING PROTEIN"/>
    <property type="match status" value="1"/>
</dbReference>
<keyword evidence="2" id="KW-0433">Leucine-rich repeat</keyword>
<proteinExistence type="predicted"/>
<dbReference type="InParanoid" id="B9S6Y9"/>
<dbReference type="InterPro" id="IPR027417">
    <property type="entry name" value="P-loop_NTPase"/>
</dbReference>
<gene>
    <name evidence="9" type="ORF">RCOM_1329890</name>
</gene>
<evidence type="ECO:0000256" key="7">
    <source>
        <dbReference type="ARBA" id="ARBA00047304"/>
    </source>
</evidence>
<dbReference type="FunFam" id="1.10.8.430:FF:000002">
    <property type="entry name" value="Disease resistance protein (TIR-NBS-LRR class)"/>
    <property type="match status" value="1"/>
</dbReference>
<dbReference type="InterPro" id="IPR044974">
    <property type="entry name" value="Disease_R_plants"/>
</dbReference>
<dbReference type="FunFam" id="3.40.50.10140:FF:000007">
    <property type="entry name" value="Disease resistance protein (TIR-NBS-LRR class)"/>
    <property type="match status" value="1"/>
</dbReference>
<keyword evidence="5" id="KW-0611">Plant defense</keyword>
<keyword evidence="3" id="KW-0677">Repeat</keyword>
<dbReference type="GO" id="GO:0006952">
    <property type="term" value="P:defense response"/>
    <property type="evidence" value="ECO:0007669"/>
    <property type="project" value="UniProtKB-KW"/>
</dbReference>
<dbReference type="GO" id="GO:0007165">
    <property type="term" value="P:signal transduction"/>
    <property type="evidence" value="ECO:0007669"/>
    <property type="project" value="InterPro"/>
</dbReference>
<dbReference type="InterPro" id="IPR002182">
    <property type="entry name" value="NB-ARC"/>
</dbReference>
<dbReference type="InterPro" id="IPR032675">
    <property type="entry name" value="LRR_dom_sf"/>
</dbReference>
<dbReference type="Gene3D" id="3.40.50.300">
    <property type="entry name" value="P-loop containing nucleotide triphosphate hydrolases"/>
    <property type="match status" value="1"/>
</dbReference>
<dbReference type="InterPro" id="IPR058192">
    <property type="entry name" value="WHD_ROQ1-like"/>
</dbReference>
<dbReference type="Gene3D" id="1.10.8.430">
    <property type="entry name" value="Helical domain of apoptotic protease-activating factors"/>
    <property type="match status" value="1"/>
</dbReference>
<evidence type="ECO:0000256" key="3">
    <source>
        <dbReference type="ARBA" id="ARBA00022737"/>
    </source>
</evidence>
<name>B9S6Y9_RICCO</name>
<dbReference type="Pfam" id="PF20160">
    <property type="entry name" value="C-JID"/>
    <property type="match status" value="1"/>
</dbReference>
<dbReference type="InterPro" id="IPR045344">
    <property type="entry name" value="C-JID"/>
</dbReference>
<dbReference type="InterPro" id="IPR035897">
    <property type="entry name" value="Toll_tir_struct_dom_sf"/>
</dbReference>
<reference evidence="10" key="1">
    <citation type="journal article" date="2010" name="Nat. Biotechnol.">
        <title>Draft genome sequence of the oilseed species Ricinus communis.</title>
        <authorList>
            <person name="Chan A.P."/>
            <person name="Crabtree J."/>
            <person name="Zhao Q."/>
            <person name="Lorenzi H."/>
            <person name="Orvis J."/>
            <person name="Puiu D."/>
            <person name="Melake-Berhan A."/>
            <person name="Jones K.M."/>
            <person name="Redman J."/>
            <person name="Chen G."/>
            <person name="Cahoon E.B."/>
            <person name="Gedil M."/>
            <person name="Stanke M."/>
            <person name="Haas B.J."/>
            <person name="Wortman J.R."/>
            <person name="Fraser-Liggett C.M."/>
            <person name="Ravel J."/>
            <person name="Rabinowicz P.D."/>
        </authorList>
    </citation>
    <scope>NUCLEOTIDE SEQUENCE [LARGE SCALE GENOMIC DNA]</scope>
    <source>
        <strain evidence="10">cv. Hale</strain>
    </source>
</reference>
<dbReference type="Pfam" id="PF01582">
    <property type="entry name" value="TIR"/>
    <property type="match status" value="1"/>
</dbReference>
<dbReference type="eggNOG" id="ENOG502SI7S">
    <property type="taxonomic scope" value="Eukaryota"/>
</dbReference>
<dbReference type="AlphaFoldDB" id="B9S6Y9"/>
<keyword evidence="10" id="KW-1185">Reference proteome</keyword>
<dbReference type="EC" id="3.2.2.6" evidence="1"/>
<dbReference type="SUPFAM" id="SSF52200">
    <property type="entry name" value="Toll/Interleukin receptor TIR domain"/>
    <property type="match status" value="1"/>
</dbReference>
<dbReference type="PANTHER" id="PTHR11017:SF479">
    <property type="entry name" value="DISEASE RESISTANCE PROTEIN (TIR-NBS-LRR CLASS) FAMILY"/>
    <property type="match status" value="1"/>
</dbReference>
<evidence type="ECO:0000256" key="6">
    <source>
        <dbReference type="ARBA" id="ARBA00023027"/>
    </source>
</evidence>
<dbReference type="SUPFAM" id="SSF46785">
    <property type="entry name" value="Winged helix' DNA-binding domain"/>
    <property type="match status" value="1"/>
</dbReference>
<dbReference type="Proteomes" id="UP000008311">
    <property type="component" value="Unassembled WGS sequence"/>
</dbReference>
<organism evidence="9 10">
    <name type="scientific">Ricinus communis</name>
    <name type="common">Castor bean</name>
    <dbReference type="NCBI Taxonomy" id="3988"/>
    <lineage>
        <taxon>Eukaryota</taxon>
        <taxon>Viridiplantae</taxon>
        <taxon>Streptophyta</taxon>
        <taxon>Embryophyta</taxon>
        <taxon>Tracheophyta</taxon>
        <taxon>Spermatophyta</taxon>
        <taxon>Magnoliopsida</taxon>
        <taxon>eudicotyledons</taxon>
        <taxon>Gunneridae</taxon>
        <taxon>Pentapetalae</taxon>
        <taxon>rosids</taxon>
        <taxon>fabids</taxon>
        <taxon>Malpighiales</taxon>
        <taxon>Euphorbiaceae</taxon>
        <taxon>Acalyphoideae</taxon>
        <taxon>Acalypheae</taxon>
        <taxon>Ricinus</taxon>
    </lineage>
</organism>
<protein>
    <recommendedName>
        <fullName evidence="1">ADP-ribosyl cyclase/cyclic ADP-ribose hydrolase</fullName>
        <ecNumber evidence="1">3.2.2.6</ecNumber>
    </recommendedName>
</protein>
<evidence type="ECO:0000256" key="5">
    <source>
        <dbReference type="ARBA" id="ARBA00022821"/>
    </source>
</evidence>
<dbReference type="SUPFAM" id="SSF52058">
    <property type="entry name" value="L domain-like"/>
    <property type="match status" value="1"/>
</dbReference>
<dbReference type="Pfam" id="PF00931">
    <property type="entry name" value="NB-ARC"/>
    <property type="match status" value="1"/>
</dbReference>
<comment type="catalytic activity">
    <reaction evidence="7">
        <text>NAD(+) + H2O = ADP-D-ribose + nicotinamide + H(+)</text>
        <dbReference type="Rhea" id="RHEA:16301"/>
        <dbReference type="ChEBI" id="CHEBI:15377"/>
        <dbReference type="ChEBI" id="CHEBI:15378"/>
        <dbReference type="ChEBI" id="CHEBI:17154"/>
        <dbReference type="ChEBI" id="CHEBI:57540"/>
        <dbReference type="ChEBI" id="CHEBI:57967"/>
        <dbReference type="EC" id="3.2.2.6"/>
    </reaction>
    <physiologicalReaction direction="left-to-right" evidence="7">
        <dbReference type="Rhea" id="RHEA:16302"/>
    </physiologicalReaction>
</comment>
<dbReference type="SMART" id="SM00255">
    <property type="entry name" value="TIR"/>
    <property type="match status" value="1"/>
</dbReference>
<dbReference type="InterPro" id="IPR036390">
    <property type="entry name" value="WH_DNA-bd_sf"/>
</dbReference>
<evidence type="ECO:0000256" key="2">
    <source>
        <dbReference type="ARBA" id="ARBA00022614"/>
    </source>
</evidence>
<evidence type="ECO:0000256" key="1">
    <source>
        <dbReference type="ARBA" id="ARBA00011982"/>
    </source>
</evidence>
<dbReference type="Gene3D" id="3.80.10.10">
    <property type="entry name" value="Ribonuclease Inhibitor"/>
    <property type="match status" value="1"/>
</dbReference>
<dbReference type="InterPro" id="IPR042197">
    <property type="entry name" value="Apaf_helical"/>
</dbReference>
<accession>B9S6Y9</accession>